<dbReference type="OrthoDB" id="1707754at2"/>
<evidence type="ECO:0000313" key="1">
    <source>
        <dbReference type="EMBL" id="MBC8611853.1"/>
    </source>
</evidence>
<name>A0A8J6P6D7_9FIRM</name>
<organism evidence="1 2">
    <name type="scientific">Massiliimalia timonensis</name>
    <dbReference type="NCBI Taxonomy" id="1987501"/>
    <lineage>
        <taxon>Bacteria</taxon>
        <taxon>Bacillati</taxon>
        <taxon>Bacillota</taxon>
        <taxon>Clostridia</taxon>
        <taxon>Eubacteriales</taxon>
        <taxon>Oscillospiraceae</taxon>
        <taxon>Massiliimalia</taxon>
    </lineage>
</organism>
<dbReference type="Proteomes" id="UP000632659">
    <property type="component" value="Unassembled WGS sequence"/>
</dbReference>
<sequence>MNLVLCDKDCLHQKDGYCKLKANAAPTGTPVGGCCYYCPKPAPKQKSRPR</sequence>
<keyword evidence="2" id="KW-1185">Reference proteome</keyword>
<protein>
    <submittedName>
        <fullName evidence="1">Uncharacterized protein</fullName>
    </submittedName>
</protein>
<reference evidence="1" key="1">
    <citation type="submission" date="2020-08" db="EMBL/GenBank/DDBJ databases">
        <title>Genome public.</title>
        <authorList>
            <person name="Liu C."/>
            <person name="Sun Q."/>
        </authorList>
    </citation>
    <scope>NUCLEOTIDE SEQUENCE</scope>
    <source>
        <strain evidence="1">NSJ-15</strain>
    </source>
</reference>
<gene>
    <name evidence="1" type="ORF">H8702_12200</name>
</gene>
<dbReference type="RefSeq" id="WP_158662698.1">
    <property type="nucleotide sequence ID" value="NZ_FYDD01000004.1"/>
</dbReference>
<proteinExistence type="predicted"/>
<accession>A0A8J6P6D7</accession>
<evidence type="ECO:0000313" key="2">
    <source>
        <dbReference type="Proteomes" id="UP000632659"/>
    </source>
</evidence>
<dbReference type="AlphaFoldDB" id="A0A8J6P6D7"/>
<comment type="caution">
    <text evidence="1">The sequence shown here is derived from an EMBL/GenBank/DDBJ whole genome shotgun (WGS) entry which is preliminary data.</text>
</comment>
<dbReference type="EMBL" id="JACRTL010000008">
    <property type="protein sequence ID" value="MBC8611853.1"/>
    <property type="molecule type" value="Genomic_DNA"/>
</dbReference>